<sequence>MISWTPKSDMPDLHGKVALVTGASTGIGFQIVQQLRRRGAKVFATTRTEKSADAAREKLRVVDPDLGPGNVEWLLLDLASLKSINDTATTIKQSSQRLDILINNAATITAEKELVAGRWEKNMAVNAIGPFLLTNLLMPLLESTIKLSGADVRIVTVASIAPATFLPTNFHYNFESASGLVSPVSSYPPSWRFGIKFLFASDMILYSVSKAAVQAYASELQRLLDARGLPILSLIVHPGAVATEGVADANGPFLRTMANLTFISSEQGAATPLFAATAAVVQRDPESYKHKLLMPNEKIEPLVSVANDEVQSQQLWDLMTEELGRYLAAEGLPPMEKW</sequence>
<dbReference type="InterPro" id="IPR036291">
    <property type="entry name" value="NAD(P)-bd_dom_sf"/>
</dbReference>
<dbReference type="PRINTS" id="PR00080">
    <property type="entry name" value="SDRFAMILY"/>
</dbReference>
<keyword evidence="2" id="KW-0521">NADP</keyword>
<keyword evidence="6" id="KW-1185">Reference proteome</keyword>
<dbReference type="SUPFAM" id="SSF51735">
    <property type="entry name" value="NAD(P)-binding Rossmann-fold domains"/>
    <property type="match status" value="1"/>
</dbReference>
<dbReference type="PRINTS" id="PR00081">
    <property type="entry name" value="GDHRDH"/>
</dbReference>
<reference evidence="5" key="1">
    <citation type="journal article" date="2021" name="Nat. Commun.">
        <title>Genetic determinants of endophytism in the Arabidopsis root mycobiome.</title>
        <authorList>
            <person name="Mesny F."/>
            <person name="Miyauchi S."/>
            <person name="Thiergart T."/>
            <person name="Pickel B."/>
            <person name="Atanasova L."/>
            <person name="Karlsson M."/>
            <person name="Huettel B."/>
            <person name="Barry K.W."/>
            <person name="Haridas S."/>
            <person name="Chen C."/>
            <person name="Bauer D."/>
            <person name="Andreopoulos W."/>
            <person name="Pangilinan J."/>
            <person name="LaButti K."/>
            <person name="Riley R."/>
            <person name="Lipzen A."/>
            <person name="Clum A."/>
            <person name="Drula E."/>
            <person name="Henrissat B."/>
            <person name="Kohler A."/>
            <person name="Grigoriev I.V."/>
            <person name="Martin F.M."/>
            <person name="Hacquard S."/>
        </authorList>
    </citation>
    <scope>NUCLEOTIDE SEQUENCE</scope>
    <source>
        <strain evidence="5">MPI-SDFR-AT-0117</strain>
    </source>
</reference>
<dbReference type="AlphaFoldDB" id="A0A9P8V4W3"/>
<dbReference type="Gene3D" id="3.40.50.720">
    <property type="entry name" value="NAD(P)-binding Rossmann-like Domain"/>
    <property type="match status" value="1"/>
</dbReference>
<evidence type="ECO:0000256" key="4">
    <source>
        <dbReference type="RuleBase" id="RU000363"/>
    </source>
</evidence>
<evidence type="ECO:0000256" key="1">
    <source>
        <dbReference type="ARBA" id="ARBA00006484"/>
    </source>
</evidence>
<evidence type="ECO:0000313" key="6">
    <source>
        <dbReference type="Proteomes" id="UP000770015"/>
    </source>
</evidence>
<dbReference type="PANTHER" id="PTHR24320">
    <property type="entry name" value="RETINOL DEHYDROGENASE"/>
    <property type="match status" value="1"/>
</dbReference>
<comment type="caution">
    <text evidence="5">The sequence shown here is derived from an EMBL/GenBank/DDBJ whole genome shotgun (WGS) entry which is preliminary data.</text>
</comment>
<accession>A0A9P8V4W3</accession>
<dbReference type="Proteomes" id="UP000770015">
    <property type="component" value="Unassembled WGS sequence"/>
</dbReference>
<dbReference type="InterPro" id="IPR002347">
    <property type="entry name" value="SDR_fam"/>
</dbReference>
<dbReference type="GO" id="GO:0016491">
    <property type="term" value="F:oxidoreductase activity"/>
    <property type="evidence" value="ECO:0007669"/>
    <property type="project" value="UniProtKB-KW"/>
</dbReference>
<comment type="similarity">
    <text evidence="1 4">Belongs to the short-chain dehydrogenases/reductases (SDR) family.</text>
</comment>
<gene>
    <name evidence="5" type="ORF">F5X68DRAFT_33854</name>
</gene>
<proteinExistence type="inferred from homology"/>
<dbReference type="OrthoDB" id="191139at2759"/>
<keyword evidence="3" id="KW-0560">Oxidoreductase</keyword>
<dbReference type="PANTHER" id="PTHR24320:SF282">
    <property type="entry name" value="WW DOMAIN-CONTAINING OXIDOREDUCTASE"/>
    <property type="match status" value="1"/>
</dbReference>
<evidence type="ECO:0000256" key="3">
    <source>
        <dbReference type="ARBA" id="ARBA00023002"/>
    </source>
</evidence>
<name>A0A9P8V4W3_9PEZI</name>
<organism evidence="5 6">
    <name type="scientific">Plectosphaerella plurivora</name>
    <dbReference type="NCBI Taxonomy" id="936078"/>
    <lineage>
        <taxon>Eukaryota</taxon>
        <taxon>Fungi</taxon>
        <taxon>Dikarya</taxon>
        <taxon>Ascomycota</taxon>
        <taxon>Pezizomycotina</taxon>
        <taxon>Sordariomycetes</taxon>
        <taxon>Hypocreomycetidae</taxon>
        <taxon>Glomerellales</taxon>
        <taxon>Plectosphaerellaceae</taxon>
        <taxon>Plectosphaerella</taxon>
    </lineage>
</organism>
<protein>
    <submittedName>
        <fullName evidence="5">Daunorubicin C-13 ketoreductase</fullName>
    </submittedName>
</protein>
<dbReference type="EMBL" id="JAGSXJ010000020">
    <property type="protein sequence ID" value="KAH6680061.1"/>
    <property type="molecule type" value="Genomic_DNA"/>
</dbReference>
<evidence type="ECO:0000313" key="5">
    <source>
        <dbReference type="EMBL" id="KAH6680061.1"/>
    </source>
</evidence>
<dbReference type="Pfam" id="PF00106">
    <property type="entry name" value="adh_short"/>
    <property type="match status" value="1"/>
</dbReference>
<evidence type="ECO:0000256" key="2">
    <source>
        <dbReference type="ARBA" id="ARBA00022857"/>
    </source>
</evidence>